<reference evidence="2" key="1">
    <citation type="submission" date="2014-01" db="EMBL/GenBank/DDBJ databases">
        <authorList>
            <person name="Brown-Elliot B."/>
            <person name="Wallace R."/>
            <person name="Lenaerts A."/>
            <person name="Ordway D."/>
            <person name="DeGroote M.A."/>
            <person name="Parker T."/>
            <person name="Sizemore C."/>
            <person name="Tallon L.J."/>
            <person name="Sadzewicz L.K."/>
            <person name="Sengamalay N."/>
            <person name="Fraser C.M."/>
            <person name="Hine E."/>
            <person name="Shefchek K.A."/>
            <person name="Das S.P."/>
            <person name="Tettelin H."/>
        </authorList>
    </citation>
    <scope>NUCLEOTIDE SEQUENCE [LARGE SCALE GENOMIC DNA]</scope>
    <source>
        <strain evidence="2">4042</strain>
    </source>
</reference>
<protein>
    <submittedName>
        <fullName evidence="2">Uncharacterized protein</fullName>
    </submittedName>
</protein>
<name>X8E3D5_MYCXE</name>
<organism evidence="2">
    <name type="scientific">Mycobacterium xenopi 4042</name>
    <dbReference type="NCBI Taxonomy" id="1299334"/>
    <lineage>
        <taxon>Bacteria</taxon>
        <taxon>Bacillati</taxon>
        <taxon>Actinomycetota</taxon>
        <taxon>Actinomycetes</taxon>
        <taxon>Mycobacteriales</taxon>
        <taxon>Mycobacteriaceae</taxon>
        <taxon>Mycobacterium</taxon>
    </lineage>
</organism>
<comment type="caution">
    <text evidence="2">The sequence shown here is derived from an EMBL/GenBank/DDBJ whole genome shotgun (WGS) entry which is preliminary data.</text>
</comment>
<evidence type="ECO:0000313" key="2">
    <source>
        <dbReference type="EMBL" id="EUA75397.1"/>
    </source>
</evidence>
<feature type="region of interest" description="Disordered" evidence="1">
    <location>
        <begin position="45"/>
        <end position="80"/>
    </location>
</feature>
<proteinExistence type="predicted"/>
<sequence length="270" mass="28759">MPSRGGRRPAAGNGHGRGRGEANEAIAVWQPQCTPVRAIVDLLTTGHSGGGQMPQNSLIGERRADRQAQRHASGEAGLTGEPGRCAVAHCRRVVPQTEWMVSLNWRMLENPAANATSLSASAVVLMSIRGSAFAGHGPKRVGQHRLRPAAASSVGVWCTPPAGLDLRRPHDLQCRHLSGAWRGRRRRRAHSTPENPGRRRDGIVCMPETVPLRGRGCGMEPQVAGEWCTSRATGPAIYPGGQHRGDKPTVEPGISGLDGPIAAVEIFVHA</sequence>
<evidence type="ECO:0000256" key="1">
    <source>
        <dbReference type="SAM" id="MobiDB-lite"/>
    </source>
</evidence>
<dbReference type="EMBL" id="JAOB01000010">
    <property type="protein sequence ID" value="EUA75397.1"/>
    <property type="molecule type" value="Genomic_DNA"/>
</dbReference>
<feature type="region of interest" description="Disordered" evidence="1">
    <location>
        <begin position="182"/>
        <end position="202"/>
    </location>
</feature>
<gene>
    <name evidence="2" type="ORF">I553_3290</name>
</gene>
<accession>X8E3D5</accession>
<dbReference type="AlphaFoldDB" id="X8E3D5"/>
<dbReference type="PATRIC" id="fig|1299334.3.peg.795"/>